<protein>
    <recommendedName>
        <fullName evidence="1">Polyvalent protein metallopeptidase domain-containing protein</fullName>
    </recommendedName>
</protein>
<evidence type="ECO:0000313" key="3">
    <source>
        <dbReference type="Proteomes" id="UP000217895"/>
    </source>
</evidence>
<dbReference type="Pfam" id="PF18818">
    <property type="entry name" value="MPTase-PolyVal"/>
    <property type="match status" value="1"/>
</dbReference>
<name>A0A1Z4JSE4_LEPBY</name>
<dbReference type="InterPro" id="IPR041459">
    <property type="entry name" value="MPTase-PolyVal"/>
</dbReference>
<accession>A0A1Z4JSE4</accession>
<keyword evidence="2" id="KW-0614">Plasmid</keyword>
<reference evidence="2 3" key="1">
    <citation type="submission" date="2017-06" db="EMBL/GenBank/DDBJ databases">
        <title>Genome sequencing of cyanobaciteial culture collection at National Institute for Environmental Studies (NIES).</title>
        <authorList>
            <person name="Hirose Y."/>
            <person name="Shimura Y."/>
            <person name="Fujisawa T."/>
            <person name="Nakamura Y."/>
            <person name="Kawachi M."/>
        </authorList>
    </citation>
    <scope>NUCLEOTIDE SEQUENCE [LARGE SCALE GENOMIC DNA]</scope>
    <source>
        <strain evidence="2 3">NIES-2135</strain>
        <plasmid evidence="3">Plasmid Plasmid2 dna</plasmid>
    </source>
</reference>
<dbReference type="AlphaFoldDB" id="A0A1Z4JSE4"/>
<geneLocation type="plasmid" evidence="2">
    <name>plasmid2</name>
</geneLocation>
<gene>
    <name evidence="2" type="ORF">NIES2135_64840</name>
</gene>
<evidence type="ECO:0000313" key="2">
    <source>
        <dbReference type="EMBL" id="BAY59607.1"/>
    </source>
</evidence>
<organism evidence="2 3">
    <name type="scientific">Leptolyngbya boryana NIES-2135</name>
    <dbReference type="NCBI Taxonomy" id="1973484"/>
    <lineage>
        <taxon>Bacteria</taxon>
        <taxon>Bacillati</taxon>
        <taxon>Cyanobacteriota</taxon>
        <taxon>Cyanophyceae</taxon>
        <taxon>Leptolyngbyales</taxon>
        <taxon>Leptolyngbyaceae</taxon>
        <taxon>Leptolyngbya group</taxon>
        <taxon>Leptolyngbya</taxon>
    </lineage>
</organism>
<keyword evidence="3" id="KW-1185">Reference proteome</keyword>
<evidence type="ECO:0000259" key="1">
    <source>
        <dbReference type="Pfam" id="PF18818"/>
    </source>
</evidence>
<proteinExistence type="predicted"/>
<sequence>MDGYDLGSALKRSRPERIAIADQFFDSLGGTVRQSNHAAYQPRTDELLMPPIEAFIAAEPYYSCLAHEYTHWTGAAHRLNRSLSTRFGSEAYAAEELIAELGAAFLCATLGFSTTHRSDHAAYIQSWLTLLKTDKKAIFNAASHAQKAADYLRSIAARNQVQAA</sequence>
<dbReference type="Proteomes" id="UP000217895">
    <property type="component" value="Plasmid Plasmid2 dna"/>
</dbReference>
<dbReference type="EMBL" id="AP018205">
    <property type="protein sequence ID" value="BAY59607.1"/>
    <property type="molecule type" value="Genomic_DNA"/>
</dbReference>
<feature type="domain" description="Polyvalent protein metallopeptidase" evidence="1">
    <location>
        <begin position="21"/>
        <end position="144"/>
    </location>
</feature>